<name>A0A9W6X4X6_9STRA</name>
<evidence type="ECO:0000256" key="1">
    <source>
        <dbReference type="SAM" id="MobiDB-lite"/>
    </source>
</evidence>
<comment type="caution">
    <text evidence="2">The sequence shown here is derived from an EMBL/GenBank/DDBJ whole genome shotgun (WGS) entry which is preliminary data.</text>
</comment>
<sequence>MIDVIEGMLLYEEVEDADDDKEVVEEKVAEEEEDAGEDEDEDEDGEKEEDAEKKSDGSEERDGAEVDDDDEGDESDGYEHDEDNEDDDYEESGDDGPFADDFDEPFDEKGTSLRPVEHLVEVFNDDIQILDSYSTVADVIIDNAIYKCFSRNEGPAKMFGTSRFRHIEQIKTRGKQHFSDVKELVDKLTWDAYPSILLPIWGRGIGVCLLLKIPRIQQDVSTILTLALGYTTPSTYLPQQRNF</sequence>
<accession>A0A9W6X4X6</accession>
<reference evidence="2" key="1">
    <citation type="submission" date="2023-04" db="EMBL/GenBank/DDBJ databases">
        <title>Phytophthora fragariaefolia NBRC 109709.</title>
        <authorList>
            <person name="Ichikawa N."/>
            <person name="Sato H."/>
            <person name="Tonouchi N."/>
        </authorList>
    </citation>
    <scope>NUCLEOTIDE SEQUENCE</scope>
    <source>
        <strain evidence="2">NBRC 109709</strain>
    </source>
</reference>
<gene>
    <name evidence="2" type="ORF">Pfra01_000692900</name>
</gene>
<organism evidence="2 3">
    <name type="scientific">Phytophthora fragariaefolia</name>
    <dbReference type="NCBI Taxonomy" id="1490495"/>
    <lineage>
        <taxon>Eukaryota</taxon>
        <taxon>Sar</taxon>
        <taxon>Stramenopiles</taxon>
        <taxon>Oomycota</taxon>
        <taxon>Peronosporomycetes</taxon>
        <taxon>Peronosporales</taxon>
        <taxon>Peronosporaceae</taxon>
        <taxon>Phytophthora</taxon>
    </lineage>
</organism>
<protein>
    <submittedName>
        <fullName evidence="2">Unnamed protein product</fullName>
    </submittedName>
</protein>
<feature type="compositionally biased region" description="Acidic residues" evidence="1">
    <location>
        <begin position="12"/>
        <end position="49"/>
    </location>
</feature>
<feature type="region of interest" description="Disordered" evidence="1">
    <location>
        <begin position="1"/>
        <end position="110"/>
    </location>
</feature>
<evidence type="ECO:0000313" key="2">
    <source>
        <dbReference type="EMBL" id="GMF30867.1"/>
    </source>
</evidence>
<proteinExistence type="predicted"/>
<keyword evidence="3" id="KW-1185">Reference proteome</keyword>
<evidence type="ECO:0000313" key="3">
    <source>
        <dbReference type="Proteomes" id="UP001165121"/>
    </source>
</evidence>
<dbReference type="AlphaFoldDB" id="A0A9W6X4X6"/>
<dbReference type="Proteomes" id="UP001165121">
    <property type="component" value="Unassembled WGS sequence"/>
</dbReference>
<feature type="compositionally biased region" description="Acidic residues" evidence="1">
    <location>
        <begin position="65"/>
        <end position="106"/>
    </location>
</feature>
<dbReference type="EMBL" id="BSXT01000606">
    <property type="protein sequence ID" value="GMF30867.1"/>
    <property type="molecule type" value="Genomic_DNA"/>
</dbReference>
<feature type="compositionally biased region" description="Basic and acidic residues" evidence="1">
    <location>
        <begin position="50"/>
        <end position="64"/>
    </location>
</feature>